<dbReference type="AlphaFoldDB" id="A0A3S5Y158"/>
<keyword evidence="1" id="KW-0812">Transmembrane</keyword>
<organism evidence="2">
    <name type="scientific">Rhodococcus hoagii (strain 103S)</name>
    <name type="common">Rhodococcus equi</name>
    <dbReference type="NCBI Taxonomy" id="685727"/>
    <lineage>
        <taxon>Bacteria</taxon>
        <taxon>Bacillati</taxon>
        <taxon>Actinomycetota</taxon>
        <taxon>Actinomycetes</taxon>
        <taxon>Mycobacteriales</taxon>
        <taxon>Nocardiaceae</taxon>
        <taxon>Prescottella</taxon>
    </lineage>
</organism>
<evidence type="ECO:0000313" key="2">
    <source>
        <dbReference type="EMBL" id="CBH46272.1"/>
    </source>
</evidence>
<proteinExistence type="predicted"/>
<dbReference type="EMBL" id="FN563149">
    <property type="protein sequence ID" value="CBH46272.1"/>
    <property type="molecule type" value="Genomic_DNA"/>
</dbReference>
<feature type="transmembrane region" description="Helical" evidence="1">
    <location>
        <begin position="40"/>
        <end position="62"/>
    </location>
</feature>
<keyword evidence="1" id="KW-1133">Transmembrane helix</keyword>
<gene>
    <name evidence="2" type="ordered locus">REQ_01210</name>
</gene>
<dbReference type="Proteomes" id="UP001154400">
    <property type="component" value="Chromosome"/>
</dbReference>
<evidence type="ECO:0000256" key="1">
    <source>
        <dbReference type="SAM" id="Phobius"/>
    </source>
</evidence>
<accession>A0A3S5Y158</accession>
<protein>
    <submittedName>
        <fullName evidence="2">Integral membrane protein</fullName>
    </submittedName>
</protein>
<reference evidence="2" key="1">
    <citation type="journal article" date="2010" name="PLoS Genet.">
        <title>The genome of a pathogenic rhodococcus: cooptive virulence underpinned by key gene acquisitions.</title>
        <authorList>
            <person name="Letek M."/>
            <person name="Gonzalez P."/>
            <person name="Macarthur I."/>
            <person name="Rodriguez H."/>
            <person name="Freeman T.C."/>
            <person name="Valero-Rello A."/>
            <person name="Blanco M."/>
            <person name="Buckley T."/>
            <person name="Cherevach I."/>
            <person name="Fahey R."/>
            <person name="Hapeshi A."/>
            <person name="Holdstock J."/>
            <person name="Leadon D."/>
            <person name="Navas J."/>
            <person name="Ocampo A."/>
            <person name="Quail M.A."/>
            <person name="Sanders M."/>
            <person name="Scortti M.M."/>
            <person name="Prescott J.F."/>
            <person name="Fogarty U."/>
            <person name="Meijer W.G."/>
            <person name="Parkhill J."/>
            <person name="Bentley S.D."/>
            <person name="Vazquez-Boland J.A."/>
        </authorList>
    </citation>
    <scope>NUCLEOTIDE SEQUENCE [LARGE SCALE GENOMIC DNA]</scope>
    <source>
        <strain evidence="2 3">103S</strain>
    </source>
</reference>
<dbReference type="KEGG" id="req:REQ_01210"/>
<sequence>MSAPRPAPTAALRGGAVGALAAALAVAAHGVAGGGFPGSPALTLLLAACAAVGAAAGGVPVLSRSRTALFGALAAGQGAGHLALTVSADGHLHQGVPVVAMLAAHTAATVVCAGLVLGAERLYGPITRVLRAVLAPPVLGVASAPVCAPRPLDRRAPRLTVLATGLSRRGPPLFA</sequence>
<feature type="transmembrane region" description="Helical" evidence="1">
    <location>
        <begin position="69"/>
        <end position="86"/>
    </location>
</feature>
<keyword evidence="1" id="KW-0472">Membrane</keyword>
<evidence type="ECO:0000313" key="3">
    <source>
        <dbReference type="Proteomes" id="UP000006892"/>
    </source>
</evidence>
<feature type="transmembrane region" description="Helical" evidence="1">
    <location>
        <begin position="98"/>
        <end position="118"/>
    </location>
</feature>
<name>A0A3S5Y158_RHOH1</name>